<evidence type="ECO:0000313" key="7">
    <source>
        <dbReference type="Proteomes" id="UP000184529"/>
    </source>
</evidence>
<organism evidence="6 7">
    <name type="scientific">Desulfofundulus thermosubterraneus DSM 16057</name>
    <dbReference type="NCBI Taxonomy" id="1121432"/>
    <lineage>
        <taxon>Bacteria</taxon>
        <taxon>Bacillati</taxon>
        <taxon>Bacillota</taxon>
        <taxon>Clostridia</taxon>
        <taxon>Eubacteriales</taxon>
        <taxon>Peptococcaceae</taxon>
        <taxon>Desulfofundulus</taxon>
    </lineage>
</organism>
<dbReference type="Proteomes" id="UP000184529">
    <property type="component" value="Unassembled WGS sequence"/>
</dbReference>
<reference evidence="7" key="1">
    <citation type="submission" date="2016-11" db="EMBL/GenBank/DDBJ databases">
        <authorList>
            <person name="Varghese N."/>
            <person name="Submissions S."/>
        </authorList>
    </citation>
    <scope>NUCLEOTIDE SEQUENCE [LARGE SCALE GENOMIC DNA]</scope>
    <source>
        <strain evidence="7">DSM 16057</strain>
    </source>
</reference>
<keyword evidence="6" id="KW-0808">Transferase</keyword>
<evidence type="ECO:0000313" key="6">
    <source>
        <dbReference type="EMBL" id="SHI73155.1"/>
    </source>
</evidence>
<dbReference type="CDD" id="cd03114">
    <property type="entry name" value="MMAA-like"/>
    <property type="match status" value="1"/>
</dbReference>
<dbReference type="InterPro" id="IPR005129">
    <property type="entry name" value="GTPase_ArgK"/>
</dbReference>
<evidence type="ECO:0000256" key="4">
    <source>
        <dbReference type="ARBA" id="ARBA00023134"/>
    </source>
</evidence>
<dbReference type="GO" id="GO:0003924">
    <property type="term" value="F:GTPase activity"/>
    <property type="evidence" value="ECO:0007669"/>
    <property type="project" value="InterPro"/>
</dbReference>
<keyword evidence="3" id="KW-0378">Hydrolase</keyword>
<evidence type="ECO:0000256" key="5">
    <source>
        <dbReference type="ARBA" id="ARBA00023186"/>
    </source>
</evidence>
<keyword evidence="2" id="KW-0547">Nucleotide-binding</keyword>
<keyword evidence="4" id="KW-0342">GTP-binding</keyword>
<dbReference type="InterPro" id="IPR027417">
    <property type="entry name" value="P-loop_NTPase"/>
</dbReference>
<keyword evidence="6" id="KW-0418">Kinase</keyword>
<keyword evidence="5" id="KW-0143">Chaperone</keyword>
<accession>A0A1M6DIX7</accession>
<dbReference type="GO" id="GO:0005525">
    <property type="term" value="F:GTP binding"/>
    <property type="evidence" value="ECO:0007669"/>
    <property type="project" value="UniProtKB-KW"/>
</dbReference>
<sequence>MVGPIFFPAVTIRQFIETIWLIPEQSAATVSKNIYNLFIQITIDAMGVVFSVIIKRGEGYELKDIASLMERFRAGDPRALARVISYLENEEPVVEHIMEQIYPLTGRAYIIGITGSPGAGKSSLVDHLTTLLRQKGETVGIVAVDPTSPFTGGALLGDRIRMQNHATDRGVFIRSMGTRGSLGGLAHTTGEVVKAMDAFGFSWIIVETVGVGQAELDIMHLADTTVVVLTPGAGDAIQTIKAGIMEIADVFAINKCDLSGANKIAAEVEMMLDMQEDRLSWRPPVVKTSTLDGQGVAELLAAIESHRQYMLQDKTLGERRWLRTRNETLELVQYLWQRIITQELEHINPILDAVARREKDPYRGAREITRYLLEKYYQKLGSGFEIDTKEGKVGYNNS</sequence>
<dbReference type="NCBIfam" id="TIGR00750">
    <property type="entry name" value="lao"/>
    <property type="match status" value="1"/>
</dbReference>
<dbReference type="Gene3D" id="3.40.50.300">
    <property type="entry name" value="P-loop containing nucleotide triphosphate hydrolases"/>
    <property type="match status" value="1"/>
</dbReference>
<evidence type="ECO:0000256" key="2">
    <source>
        <dbReference type="ARBA" id="ARBA00022741"/>
    </source>
</evidence>
<gene>
    <name evidence="6" type="ORF">SAMN02745219_00931</name>
</gene>
<evidence type="ECO:0000256" key="3">
    <source>
        <dbReference type="ARBA" id="ARBA00022801"/>
    </source>
</evidence>
<dbReference type="PANTHER" id="PTHR43087">
    <property type="entry name" value="LYSINE/ARGININE/ORNITHINE TRANSPORT SYSTEM KINASE"/>
    <property type="match status" value="1"/>
</dbReference>
<comment type="similarity">
    <text evidence="1">Belongs to the SIMIBI class G3E GTPase family. ArgK/MeaB subfamily.</text>
</comment>
<dbReference type="EMBL" id="FQZM01000010">
    <property type="protein sequence ID" value="SHI73155.1"/>
    <property type="molecule type" value="Genomic_DNA"/>
</dbReference>
<keyword evidence="7" id="KW-1185">Reference proteome</keyword>
<proteinExistence type="inferred from homology"/>
<evidence type="ECO:0000256" key="1">
    <source>
        <dbReference type="ARBA" id="ARBA00009625"/>
    </source>
</evidence>
<dbReference type="SUPFAM" id="SSF52540">
    <property type="entry name" value="P-loop containing nucleoside triphosphate hydrolases"/>
    <property type="match status" value="1"/>
</dbReference>
<dbReference type="AlphaFoldDB" id="A0A1M6DIX7"/>
<name>A0A1M6DIX7_9FIRM</name>
<dbReference type="PANTHER" id="PTHR43087:SF1">
    <property type="entry name" value="LAO_AO TRANSPORT SYSTEM ATPASE"/>
    <property type="match status" value="1"/>
</dbReference>
<protein>
    <submittedName>
        <fullName evidence="6">LAO/AO transport system kinase</fullName>
    </submittedName>
</protein>
<dbReference type="InterPro" id="IPR052040">
    <property type="entry name" value="GTPase/Isobutyryl-CoA_mutase"/>
</dbReference>
<dbReference type="Pfam" id="PF03308">
    <property type="entry name" value="MeaB"/>
    <property type="match status" value="1"/>
</dbReference>
<dbReference type="STRING" id="1121432.SAMN02745219_00931"/>
<dbReference type="GO" id="GO:0016301">
    <property type="term" value="F:kinase activity"/>
    <property type="evidence" value="ECO:0007669"/>
    <property type="project" value="UniProtKB-KW"/>
</dbReference>